<dbReference type="EMBL" id="PNBW01000313">
    <property type="protein sequence ID" value="TMO66873.1"/>
    <property type="molecule type" value="Genomic_DNA"/>
</dbReference>
<feature type="domain" description="HTH lysR-type" evidence="5">
    <location>
        <begin position="1"/>
        <end position="43"/>
    </location>
</feature>
<comment type="similarity">
    <text evidence="1">Belongs to the LysR transcriptional regulatory family.</text>
</comment>
<evidence type="ECO:0000256" key="1">
    <source>
        <dbReference type="ARBA" id="ARBA00009437"/>
    </source>
</evidence>
<feature type="non-terminal residue" evidence="6">
    <location>
        <position position="129"/>
    </location>
</feature>
<dbReference type="PANTHER" id="PTHR30126:SF39">
    <property type="entry name" value="HTH-TYPE TRANSCRIPTIONAL REGULATOR CYSL"/>
    <property type="match status" value="1"/>
</dbReference>
<keyword evidence="3" id="KW-0238">DNA-binding</keyword>
<keyword evidence="4" id="KW-0804">Transcription</keyword>
<dbReference type="Gene3D" id="1.10.10.10">
    <property type="entry name" value="Winged helix-like DNA-binding domain superfamily/Winged helix DNA-binding domain"/>
    <property type="match status" value="1"/>
</dbReference>
<dbReference type="InterPro" id="IPR005119">
    <property type="entry name" value="LysR_subst-bd"/>
</dbReference>
<reference evidence="7" key="2">
    <citation type="submission" date="2019-06" db="EMBL/GenBank/DDBJ databases">
        <title>Co-occurence of chitin degradation, pigmentation and bioactivity in marine Pseudoalteromonas.</title>
        <authorList>
            <person name="Sonnenschein E.C."/>
            <person name="Bech P.K."/>
        </authorList>
    </citation>
    <scope>NUCLEOTIDE SEQUENCE [LARGE SCALE GENOMIC DNA]</scope>
    <source>
        <strain evidence="7">S3895</strain>
    </source>
</reference>
<dbReference type="Pfam" id="PF03466">
    <property type="entry name" value="LysR_substrate"/>
    <property type="match status" value="1"/>
</dbReference>
<evidence type="ECO:0000256" key="4">
    <source>
        <dbReference type="ARBA" id="ARBA00023163"/>
    </source>
</evidence>
<dbReference type="PRINTS" id="PR00039">
    <property type="entry name" value="HTHLYSR"/>
</dbReference>
<dbReference type="SUPFAM" id="SSF46785">
    <property type="entry name" value="Winged helix' DNA-binding domain"/>
    <property type="match status" value="1"/>
</dbReference>
<proteinExistence type="inferred from homology"/>
<keyword evidence="7" id="KW-1185">Reference proteome</keyword>
<organism evidence="6 7">
    <name type="scientific">Pseudoalteromonas aurantia</name>
    <dbReference type="NCBI Taxonomy" id="43654"/>
    <lineage>
        <taxon>Bacteria</taxon>
        <taxon>Pseudomonadati</taxon>
        <taxon>Pseudomonadota</taxon>
        <taxon>Gammaproteobacteria</taxon>
        <taxon>Alteromonadales</taxon>
        <taxon>Pseudoalteromonadaceae</taxon>
        <taxon>Pseudoalteromonas</taxon>
    </lineage>
</organism>
<evidence type="ECO:0000256" key="2">
    <source>
        <dbReference type="ARBA" id="ARBA00023015"/>
    </source>
</evidence>
<evidence type="ECO:0000313" key="6">
    <source>
        <dbReference type="EMBL" id="TMO66873.1"/>
    </source>
</evidence>
<dbReference type="PROSITE" id="PS50931">
    <property type="entry name" value="HTH_LYSR"/>
    <property type="match status" value="1"/>
</dbReference>
<dbReference type="InterPro" id="IPR036388">
    <property type="entry name" value="WH-like_DNA-bd_sf"/>
</dbReference>
<dbReference type="PANTHER" id="PTHR30126">
    <property type="entry name" value="HTH-TYPE TRANSCRIPTIONAL REGULATOR"/>
    <property type="match status" value="1"/>
</dbReference>
<dbReference type="InterPro" id="IPR000847">
    <property type="entry name" value="LysR_HTH_N"/>
</dbReference>
<accession>A0ABY2VRN5</accession>
<sequence>MSFTKAANELFISQPAISKHIQELEKEYGVQLFDRIGNRIQLTRAGQLMLDHACKIIDAYQNLDFDMKKLTEKSGGELRIGASTTISQYVLPELIAEFRKLYPDIRLTLLSGNSHEIEDALAAGRIDLG</sequence>
<evidence type="ECO:0000259" key="5">
    <source>
        <dbReference type="PROSITE" id="PS50931"/>
    </source>
</evidence>
<evidence type="ECO:0000313" key="7">
    <source>
        <dbReference type="Proteomes" id="UP000307164"/>
    </source>
</evidence>
<evidence type="ECO:0000256" key="3">
    <source>
        <dbReference type="ARBA" id="ARBA00023125"/>
    </source>
</evidence>
<keyword evidence="2" id="KW-0805">Transcription regulation</keyword>
<reference evidence="6 7" key="1">
    <citation type="submission" date="2018-01" db="EMBL/GenBank/DDBJ databases">
        <authorList>
            <person name="Paulsen S."/>
            <person name="Gram L.K."/>
        </authorList>
    </citation>
    <scope>NUCLEOTIDE SEQUENCE [LARGE SCALE GENOMIC DNA]</scope>
    <source>
        <strain evidence="6 7">S3895</strain>
    </source>
</reference>
<dbReference type="Gene3D" id="3.40.190.10">
    <property type="entry name" value="Periplasmic binding protein-like II"/>
    <property type="match status" value="1"/>
</dbReference>
<dbReference type="Pfam" id="PF00126">
    <property type="entry name" value="HTH_1"/>
    <property type="match status" value="1"/>
</dbReference>
<dbReference type="InterPro" id="IPR036390">
    <property type="entry name" value="WH_DNA-bd_sf"/>
</dbReference>
<dbReference type="Proteomes" id="UP000307164">
    <property type="component" value="Unassembled WGS sequence"/>
</dbReference>
<comment type="caution">
    <text evidence="6">The sequence shown here is derived from an EMBL/GenBank/DDBJ whole genome shotgun (WGS) entry which is preliminary data.</text>
</comment>
<name>A0ABY2VRN5_9GAMM</name>
<protein>
    <submittedName>
        <fullName evidence="6">LysR family transcriptional regulator</fullName>
    </submittedName>
</protein>
<gene>
    <name evidence="6" type="ORF">CWC20_21640</name>
</gene>